<evidence type="ECO:0000313" key="2">
    <source>
        <dbReference type="EMBL" id="MDG3006222.1"/>
    </source>
</evidence>
<dbReference type="PROSITE" id="PS51257">
    <property type="entry name" value="PROKAR_LIPOPROTEIN"/>
    <property type="match status" value="1"/>
</dbReference>
<protein>
    <recommendedName>
        <fullName evidence="4">Lipoprotein</fullName>
    </recommendedName>
</protein>
<evidence type="ECO:0000313" key="3">
    <source>
        <dbReference type="Proteomes" id="UP001216907"/>
    </source>
</evidence>
<feature type="region of interest" description="Disordered" evidence="1">
    <location>
        <begin position="23"/>
        <end position="79"/>
    </location>
</feature>
<dbReference type="EMBL" id="JARRAG010000002">
    <property type="protein sequence ID" value="MDG3006222.1"/>
    <property type="molecule type" value="Genomic_DNA"/>
</dbReference>
<gene>
    <name evidence="2" type="ORF">PZE19_20820</name>
</gene>
<feature type="compositionally biased region" description="Basic and acidic residues" evidence="1">
    <location>
        <begin position="43"/>
        <end position="66"/>
    </location>
</feature>
<name>A0ABT6FF70_9BACT</name>
<dbReference type="Proteomes" id="UP001216907">
    <property type="component" value="Unassembled WGS sequence"/>
</dbReference>
<proteinExistence type="predicted"/>
<evidence type="ECO:0000256" key="1">
    <source>
        <dbReference type="SAM" id="MobiDB-lite"/>
    </source>
</evidence>
<organism evidence="2 3">
    <name type="scientific">Paludisphaera mucosa</name>
    <dbReference type="NCBI Taxonomy" id="3030827"/>
    <lineage>
        <taxon>Bacteria</taxon>
        <taxon>Pseudomonadati</taxon>
        <taxon>Planctomycetota</taxon>
        <taxon>Planctomycetia</taxon>
        <taxon>Isosphaerales</taxon>
        <taxon>Isosphaeraceae</taxon>
        <taxon>Paludisphaera</taxon>
    </lineage>
</organism>
<accession>A0ABT6FF70</accession>
<keyword evidence="3" id="KW-1185">Reference proteome</keyword>
<dbReference type="RefSeq" id="WP_277862522.1">
    <property type="nucleotide sequence ID" value="NZ_JARRAG010000002.1"/>
</dbReference>
<evidence type="ECO:0008006" key="4">
    <source>
        <dbReference type="Google" id="ProtNLM"/>
    </source>
</evidence>
<comment type="caution">
    <text evidence="2">The sequence shown here is derived from an EMBL/GenBank/DDBJ whole genome shotgun (WGS) entry which is preliminary data.</text>
</comment>
<reference evidence="2 3" key="1">
    <citation type="submission" date="2023-03" db="EMBL/GenBank/DDBJ databases">
        <title>Paludisphaera mucosa sp. nov. a novel planctomycete from northern fen.</title>
        <authorList>
            <person name="Ivanova A."/>
        </authorList>
    </citation>
    <scope>NUCLEOTIDE SEQUENCE [LARGE SCALE GENOMIC DNA]</scope>
    <source>
        <strain evidence="2 3">Pla2</strain>
    </source>
</reference>
<sequence>MKFPQRSMETLAVLALVWAGAASSGCHDASPPPVSPVVSADSEAGKKALAEDEAERRLRKEQEAKAATKKKFRNLPQEG</sequence>